<feature type="transmembrane region" description="Helical" evidence="11">
    <location>
        <begin position="79"/>
        <end position="100"/>
    </location>
</feature>
<evidence type="ECO:0000256" key="11">
    <source>
        <dbReference type="SAM" id="Phobius"/>
    </source>
</evidence>
<evidence type="ECO:0000256" key="12">
    <source>
        <dbReference type="SAM" id="SignalP"/>
    </source>
</evidence>
<dbReference type="InterPro" id="IPR006187">
    <property type="entry name" value="Claudin"/>
</dbReference>
<evidence type="ECO:0000256" key="6">
    <source>
        <dbReference type="ARBA" id="ARBA00022692"/>
    </source>
</evidence>
<keyword evidence="8 11" id="KW-1133">Transmembrane helix</keyword>
<dbReference type="AlphaFoldDB" id="A0A8C5MCE7"/>
<dbReference type="PRINTS" id="PR01077">
    <property type="entry name" value="CLAUDIN"/>
</dbReference>
<protein>
    <submittedName>
        <fullName evidence="13">Claudin 23</fullName>
    </submittedName>
</protein>
<dbReference type="Pfam" id="PF00822">
    <property type="entry name" value="PMP22_Claudin"/>
    <property type="match status" value="1"/>
</dbReference>
<evidence type="ECO:0000313" key="13">
    <source>
        <dbReference type="Ensembl" id="ENSLLEP00000011102.1"/>
    </source>
</evidence>
<organism evidence="13 14">
    <name type="scientific">Leptobrachium leishanense</name>
    <name type="common">Leishan spiny toad</name>
    <dbReference type="NCBI Taxonomy" id="445787"/>
    <lineage>
        <taxon>Eukaryota</taxon>
        <taxon>Metazoa</taxon>
        <taxon>Chordata</taxon>
        <taxon>Craniata</taxon>
        <taxon>Vertebrata</taxon>
        <taxon>Euteleostomi</taxon>
        <taxon>Amphibia</taxon>
        <taxon>Batrachia</taxon>
        <taxon>Anura</taxon>
        <taxon>Pelobatoidea</taxon>
        <taxon>Megophryidae</taxon>
        <taxon>Leptobrachium</taxon>
    </lineage>
</organism>
<keyword evidence="9 11" id="KW-0472">Membrane</keyword>
<dbReference type="Gene3D" id="1.20.140.150">
    <property type="match status" value="1"/>
</dbReference>
<evidence type="ECO:0000256" key="9">
    <source>
        <dbReference type="ARBA" id="ARBA00023136"/>
    </source>
</evidence>
<evidence type="ECO:0000256" key="2">
    <source>
        <dbReference type="ARBA" id="ARBA00004651"/>
    </source>
</evidence>
<keyword evidence="7" id="KW-0965">Cell junction</keyword>
<feature type="signal peptide" evidence="12">
    <location>
        <begin position="1"/>
        <end position="19"/>
    </location>
</feature>
<dbReference type="GO" id="GO:0005198">
    <property type="term" value="F:structural molecule activity"/>
    <property type="evidence" value="ECO:0007669"/>
    <property type="project" value="InterPro"/>
</dbReference>
<dbReference type="PROSITE" id="PS01346">
    <property type="entry name" value="CLAUDIN"/>
    <property type="match status" value="1"/>
</dbReference>
<keyword evidence="12" id="KW-0732">Signal</keyword>
<evidence type="ECO:0000256" key="4">
    <source>
        <dbReference type="ARBA" id="ARBA00022427"/>
    </source>
</evidence>
<evidence type="ECO:0000256" key="3">
    <source>
        <dbReference type="ARBA" id="ARBA00008295"/>
    </source>
</evidence>
<accession>A0A8C5MCE7</accession>
<dbReference type="InterPro" id="IPR017974">
    <property type="entry name" value="Claudin_CS"/>
</dbReference>
<comment type="similarity">
    <text evidence="3">Belongs to the claudin family.</text>
</comment>
<feature type="chain" id="PRO_5034002013" evidence="12">
    <location>
        <begin position="20"/>
        <end position="298"/>
    </location>
</feature>
<proteinExistence type="inferred from homology"/>
<evidence type="ECO:0000256" key="7">
    <source>
        <dbReference type="ARBA" id="ARBA00022949"/>
    </source>
</evidence>
<name>A0A8C5MCE7_9ANUR</name>
<feature type="transmembrane region" description="Helical" evidence="11">
    <location>
        <begin position="112"/>
        <end position="135"/>
    </location>
</feature>
<keyword evidence="6 11" id="KW-0812">Transmembrane</keyword>
<feature type="region of interest" description="Disordered" evidence="10">
    <location>
        <begin position="251"/>
        <end position="298"/>
    </location>
</feature>
<reference evidence="13" key="2">
    <citation type="submission" date="2025-09" db="UniProtKB">
        <authorList>
            <consortium name="Ensembl"/>
        </authorList>
    </citation>
    <scope>IDENTIFICATION</scope>
</reference>
<gene>
    <name evidence="13" type="primary">CLDN23</name>
</gene>
<evidence type="ECO:0000256" key="10">
    <source>
        <dbReference type="SAM" id="MobiDB-lite"/>
    </source>
</evidence>
<dbReference type="OrthoDB" id="8790791at2759"/>
<dbReference type="InterPro" id="IPR004031">
    <property type="entry name" value="PMP22/EMP/MP20/Claudin"/>
</dbReference>
<keyword evidence="14" id="KW-1185">Reference proteome</keyword>
<keyword evidence="5" id="KW-1003">Cell membrane</keyword>
<evidence type="ECO:0000256" key="5">
    <source>
        <dbReference type="ARBA" id="ARBA00022475"/>
    </source>
</evidence>
<keyword evidence="4" id="KW-0796">Tight junction</keyword>
<evidence type="ECO:0000313" key="14">
    <source>
        <dbReference type="Proteomes" id="UP000694569"/>
    </source>
</evidence>
<comment type="subcellular location">
    <subcellularLocation>
        <location evidence="1">Cell junction</location>
        <location evidence="1">Tight junction</location>
    </subcellularLocation>
    <subcellularLocation>
        <location evidence="2">Cell membrane</location>
        <topology evidence="2">Multi-pass membrane protein</topology>
    </subcellularLocation>
</comment>
<evidence type="ECO:0000256" key="1">
    <source>
        <dbReference type="ARBA" id="ARBA00004435"/>
    </source>
</evidence>
<dbReference type="GO" id="GO:0005886">
    <property type="term" value="C:plasma membrane"/>
    <property type="evidence" value="ECO:0007669"/>
    <property type="project" value="UniProtKB-SubCell"/>
</dbReference>
<dbReference type="Ensembl" id="ENSLLET00000011543.1">
    <property type="protein sequence ID" value="ENSLLEP00000011102.1"/>
    <property type="gene ID" value="ENSLLEG00000007085.1"/>
</dbReference>
<dbReference type="GO" id="GO:0005923">
    <property type="term" value="C:bicellular tight junction"/>
    <property type="evidence" value="ECO:0007669"/>
    <property type="project" value="UniProtKB-SubCell"/>
</dbReference>
<dbReference type="PANTHER" id="PTHR12002">
    <property type="entry name" value="CLAUDIN"/>
    <property type="match status" value="1"/>
</dbReference>
<dbReference type="Proteomes" id="UP000694569">
    <property type="component" value="Unplaced"/>
</dbReference>
<feature type="compositionally biased region" description="Polar residues" evidence="10">
    <location>
        <begin position="253"/>
        <end position="265"/>
    </location>
</feature>
<sequence length="298" mass="32549">MRTPTVMIIGMVLAPCGLILNLTSTVAPAWRQISGLNNNPVDVTYRQGLWDYCKQTATSNTLQCGLTSAVYFNYTEVHVGQALMVTSLVVNSMGIALASFGVRCWEDYPSYLVAGFGGLVIFISGVLSLIAVSWYNYRMYALAGVDNLATTSSIQADYALVLGYMGSCLEIIGGFSLALSLVHCCQKCMEKRSRSKTPTMKYIKKASKEKPIKTTYPGSTVYTTKEDNPHIGRYTPDLGYSVGNDNYRAGDASRNSNSVISSPRSYINPIDVTEGERPRSYGRPNSHLSSLPCDSDLL</sequence>
<dbReference type="GeneTree" id="ENSGT00390000006975"/>
<reference evidence="13" key="1">
    <citation type="submission" date="2025-08" db="UniProtKB">
        <authorList>
            <consortium name="Ensembl"/>
        </authorList>
    </citation>
    <scope>IDENTIFICATION</scope>
</reference>
<feature type="transmembrane region" description="Helical" evidence="11">
    <location>
        <begin position="158"/>
        <end position="182"/>
    </location>
</feature>
<evidence type="ECO:0000256" key="8">
    <source>
        <dbReference type="ARBA" id="ARBA00022989"/>
    </source>
</evidence>